<keyword evidence="9 11" id="KW-0239">DNA-directed DNA polymerase</keyword>
<dbReference type="SMART" id="SM00382">
    <property type="entry name" value="AAA"/>
    <property type="match status" value="1"/>
</dbReference>
<dbReference type="PANTHER" id="PTHR11669:SF0">
    <property type="entry name" value="PROTEIN STICHEL-LIKE 2"/>
    <property type="match status" value="1"/>
</dbReference>
<dbReference type="InterPro" id="IPR003593">
    <property type="entry name" value="AAA+_ATPase"/>
</dbReference>
<dbReference type="Gene3D" id="1.20.272.10">
    <property type="match status" value="1"/>
</dbReference>
<evidence type="ECO:0000256" key="9">
    <source>
        <dbReference type="ARBA" id="ARBA00022932"/>
    </source>
</evidence>
<dbReference type="GO" id="GO:0005524">
    <property type="term" value="F:ATP binding"/>
    <property type="evidence" value="ECO:0007669"/>
    <property type="project" value="UniProtKB-KW"/>
</dbReference>
<dbReference type="Pfam" id="PF12169">
    <property type="entry name" value="DNA_pol3_gamma3"/>
    <property type="match status" value="1"/>
</dbReference>
<keyword evidence="5" id="KW-0479">Metal-binding</keyword>
<comment type="catalytic activity">
    <reaction evidence="10 11">
        <text>DNA(n) + a 2'-deoxyribonucleoside 5'-triphosphate = DNA(n+1) + diphosphate</text>
        <dbReference type="Rhea" id="RHEA:22508"/>
        <dbReference type="Rhea" id="RHEA-COMP:17339"/>
        <dbReference type="Rhea" id="RHEA-COMP:17340"/>
        <dbReference type="ChEBI" id="CHEBI:33019"/>
        <dbReference type="ChEBI" id="CHEBI:61560"/>
        <dbReference type="ChEBI" id="CHEBI:173112"/>
        <dbReference type="EC" id="2.7.7.7"/>
    </reaction>
</comment>
<dbReference type="Gene3D" id="1.10.8.60">
    <property type="match status" value="1"/>
</dbReference>
<evidence type="ECO:0000313" key="13">
    <source>
        <dbReference type="EMBL" id="OHA53933.1"/>
    </source>
</evidence>
<dbReference type="PANTHER" id="PTHR11669">
    <property type="entry name" value="REPLICATION FACTOR C / DNA POLYMERASE III GAMMA-TAU SUBUNIT"/>
    <property type="match status" value="1"/>
</dbReference>
<evidence type="ECO:0000256" key="11">
    <source>
        <dbReference type="RuleBase" id="RU364063"/>
    </source>
</evidence>
<dbReference type="InterPro" id="IPR012763">
    <property type="entry name" value="DNA_pol_III_sug/sutau_N"/>
</dbReference>
<name>A0A1G2Q043_9BACT</name>
<dbReference type="FunFam" id="3.40.50.300:FF:000014">
    <property type="entry name" value="DNA polymerase III subunit gamma/tau"/>
    <property type="match status" value="1"/>
</dbReference>
<dbReference type="InterPro" id="IPR045085">
    <property type="entry name" value="HLD_clamp_pol_III_gamma_tau"/>
</dbReference>
<dbReference type="GO" id="GO:0006261">
    <property type="term" value="P:DNA-templated DNA replication"/>
    <property type="evidence" value="ECO:0007669"/>
    <property type="project" value="TreeGrafter"/>
</dbReference>
<dbReference type="GO" id="GO:0003887">
    <property type="term" value="F:DNA-directed DNA polymerase activity"/>
    <property type="evidence" value="ECO:0007669"/>
    <property type="project" value="UniProtKB-KW"/>
</dbReference>
<keyword evidence="2 11" id="KW-0808">Transferase</keyword>
<evidence type="ECO:0000256" key="5">
    <source>
        <dbReference type="ARBA" id="ARBA00022723"/>
    </source>
</evidence>
<dbReference type="Pfam" id="PF13177">
    <property type="entry name" value="DNA_pol3_delta2"/>
    <property type="match status" value="1"/>
</dbReference>
<dbReference type="InterPro" id="IPR001270">
    <property type="entry name" value="ClpA/B"/>
</dbReference>
<comment type="function">
    <text evidence="11">DNA polymerase III is a complex, multichain enzyme responsible for most of the replicative synthesis in bacteria. This DNA polymerase also exhibits 3' to 5' exonuclease activity.</text>
</comment>
<dbReference type="InterPro" id="IPR027417">
    <property type="entry name" value="P-loop_NTPase"/>
</dbReference>
<comment type="similarity">
    <text evidence="1 11">Belongs to the DnaX/STICHEL family.</text>
</comment>
<sequence>MLLSSLLYRTGRTATIEPLVLGYPPILNPHPQSSILHPRFSRMALVLYRKYRPKSFEELVGQEHVVGTLRNALRLGRIGHAYLFVGPRGTGKTTVARLLAKSVNCERGAADGDACNACIQCQAFLASNHPDLVEVDAASNRGVDEIRQLREGARVTPLQAQRKVYVIDEAHMLTQPAVNALLKILEEPPQHVIFVLATTDVEKLPVTILSRCQRFDFRLLTIPEITGRLQSLAAAEHAAIDADAIDLLAQAADGSVRDGESLLEQVLAFLGERATRDEVTRLLGIPDPLVVREIADALFSGDAARALEGVASVMERGGDATVLATRLASYLRDVLLLNADPNLGEIIERRSGAAHIQGALAHAQEADQRFLLKAVPKFIDAVELTKRSPIPQLPIELAIVEMTASQSEISQAAQA</sequence>
<keyword evidence="7" id="KW-0862">Zinc</keyword>
<dbReference type="NCBIfam" id="NF004046">
    <property type="entry name" value="PRK05563.1"/>
    <property type="match status" value="1"/>
</dbReference>
<comment type="caution">
    <text evidence="13">The sequence shown here is derived from an EMBL/GenBank/DDBJ whole genome shotgun (WGS) entry which is preliminary data.</text>
</comment>
<dbReference type="InterPro" id="IPR050238">
    <property type="entry name" value="DNA_Rep/Repair_Clamp_Loader"/>
</dbReference>
<evidence type="ECO:0000259" key="12">
    <source>
        <dbReference type="SMART" id="SM00382"/>
    </source>
</evidence>
<keyword evidence="3 11" id="KW-0548">Nucleotidyltransferase</keyword>
<dbReference type="GO" id="GO:0046872">
    <property type="term" value="F:metal ion binding"/>
    <property type="evidence" value="ECO:0007669"/>
    <property type="project" value="UniProtKB-KW"/>
</dbReference>
<dbReference type="EMBL" id="MHSZ01000008">
    <property type="protein sequence ID" value="OHA53933.1"/>
    <property type="molecule type" value="Genomic_DNA"/>
</dbReference>
<keyword evidence="6 11" id="KW-0547">Nucleotide-binding</keyword>
<evidence type="ECO:0000256" key="4">
    <source>
        <dbReference type="ARBA" id="ARBA00022705"/>
    </source>
</evidence>
<keyword evidence="4 11" id="KW-0235">DNA replication</keyword>
<dbReference type="InterPro" id="IPR022754">
    <property type="entry name" value="DNA_pol_III_gamma-3"/>
</dbReference>
<dbReference type="SUPFAM" id="SSF48019">
    <property type="entry name" value="post-AAA+ oligomerization domain-like"/>
    <property type="match status" value="1"/>
</dbReference>
<dbReference type="GO" id="GO:0003677">
    <property type="term" value="F:DNA binding"/>
    <property type="evidence" value="ECO:0007669"/>
    <property type="project" value="InterPro"/>
</dbReference>
<dbReference type="InterPro" id="IPR008921">
    <property type="entry name" value="DNA_pol3_clamp-load_cplx_C"/>
</dbReference>
<evidence type="ECO:0000256" key="1">
    <source>
        <dbReference type="ARBA" id="ARBA00006360"/>
    </source>
</evidence>
<evidence type="ECO:0000256" key="7">
    <source>
        <dbReference type="ARBA" id="ARBA00022833"/>
    </source>
</evidence>
<dbReference type="Pfam" id="PF22608">
    <property type="entry name" value="DNAX_ATPase_lid"/>
    <property type="match status" value="1"/>
</dbReference>
<reference evidence="13 14" key="1">
    <citation type="journal article" date="2016" name="Nat. Commun.">
        <title>Thousands of microbial genomes shed light on interconnected biogeochemical processes in an aquifer system.</title>
        <authorList>
            <person name="Anantharaman K."/>
            <person name="Brown C.T."/>
            <person name="Hug L.A."/>
            <person name="Sharon I."/>
            <person name="Castelle C.J."/>
            <person name="Probst A.J."/>
            <person name="Thomas B.C."/>
            <person name="Singh A."/>
            <person name="Wilkins M.J."/>
            <person name="Karaoz U."/>
            <person name="Brodie E.L."/>
            <person name="Williams K.H."/>
            <person name="Hubbard S.S."/>
            <person name="Banfield J.F."/>
        </authorList>
    </citation>
    <scope>NUCLEOTIDE SEQUENCE [LARGE SCALE GENOMIC DNA]</scope>
</reference>
<accession>A0A1G2Q043</accession>
<dbReference type="NCBIfam" id="TIGR02397">
    <property type="entry name" value="dnaX_nterm"/>
    <property type="match status" value="1"/>
</dbReference>
<evidence type="ECO:0000256" key="10">
    <source>
        <dbReference type="ARBA" id="ARBA00049244"/>
    </source>
</evidence>
<evidence type="ECO:0000256" key="3">
    <source>
        <dbReference type="ARBA" id="ARBA00022695"/>
    </source>
</evidence>
<organism evidence="13 14">
    <name type="scientific">Candidatus Terrybacteria bacterium RIFCSPLOWO2_01_FULL_58_14</name>
    <dbReference type="NCBI Taxonomy" id="1802369"/>
    <lineage>
        <taxon>Bacteria</taxon>
        <taxon>Candidatus Terryibacteriota</taxon>
    </lineage>
</organism>
<dbReference type="Proteomes" id="UP000177865">
    <property type="component" value="Unassembled WGS sequence"/>
</dbReference>
<dbReference type="Gene3D" id="3.40.50.300">
    <property type="entry name" value="P-loop containing nucleotide triphosphate hydrolases"/>
    <property type="match status" value="1"/>
</dbReference>
<proteinExistence type="inferred from homology"/>
<dbReference type="CDD" id="cd00009">
    <property type="entry name" value="AAA"/>
    <property type="match status" value="1"/>
</dbReference>
<protein>
    <recommendedName>
        <fullName evidence="11">DNA polymerase III subunit gamma/tau</fullName>
        <ecNumber evidence="11">2.7.7.7</ecNumber>
    </recommendedName>
</protein>
<keyword evidence="8 11" id="KW-0067">ATP-binding</keyword>
<evidence type="ECO:0000313" key="14">
    <source>
        <dbReference type="Proteomes" id="UP000177865"/>
    </source>
</evidence>
<dbReference type="PRINTS" id="PR00300">
    <property type="entry name" value="CLPPROTEASEA"/>
</dbReference>
<dbReference type="AlphaFoldDB" id="A0A1G2Q043"/>
<evidence type="ECO:0000256" key="2">
    <source>
        <dbReference type="ARBA" id="ARBA00022679"/>
    </source>
</evidence>
<evidence type="ECO:0000256" key="8">
    <source>
        <dbReference type="ARBA" id="ARBA00022840"/>
    </source>
</evidence>
<comment type="subunit">
    <text evidence="11">DNA polymerase III contains a core (composed of alpha, epsilon and theta chains) that associates with a tau subunit. This core dimerizes to form the POLIII' complex. PolIII' associates with the gamma complex (composed of gamma, delta, delta', psi and chi chains) and with the beta chain to form the complete DNA polymerase III complex.</text>
</comment>
<evidence type="ECO:0000256" key="6">
    <source>
        <dbReference type="ARBA" id="ARBA00022741"/>
    </source>
</evidence>
<dbReference type="EC" id="2.7.7.7" evidence="11"/>
<gene>
    <name evidence="11" type="primary">dnaX</name>
    <name evidence="13" type="ORF">A2991_01445</name>
</gene>
<feature type="domain" description="AAA+ ATPase" evidence="12">
    <location>
        <begin position="78"/>
        <end position="221"/>
    </location>
</feature>
<dbReference type="SUPFAM" id="SSF52540">
    <property type="entry name" value="P-loop containing nucleoside triphosphate hydrolases"/>
    <property type="match status" value="1"/>
</dbReference>
<dbReference type="GO" id="GO:0009360">
    <property type="term" value="C:DNA polymerase III complex"/>
    <property type="evidence" value="ECO:0007669"/>
    <property type="project" value="InterPro"/>
</dbReference>